<reference evidence="8" key="1">
    <citation type="submission" date="2020-02" db="EMBL/GenBank/DDBJ databases">
        <authorList>
            <person name="Chen W.-M."/>
        </authorList>
    </citation>
    <scope>NUCLEOTIDE SEQUENCE</scope>
    <source>
        <strain evidence="8">NBD-18</strain>
    </source>
</reference>
<proteinExistence type="predicted"/>
<evidence type="ECO:0000256" key="3">
    <source>
        <dbReference type="ARBA" id="ARBA00022519"/>
    </source>
</evidence>
<evidence type="ECO:0000256" key="5">
    <source>
        <dbReference type="ARBA" id="ARBA00022989"/>
    </source>
</evidence>
<dbReference type="AlphaFoldDB" id="A0A6B2QYB4"/>
<dbReference type="RefSeq" id="WP_163651053.1">
    <property type="nucleotide sequence ID" value="NZ_JAAGRN010000001.1"/>
</dbReference>
<gene>
    <name evidence="8" type="ORF">G3I67_00595</name>
</gene>
<keyword evidence="2" id="KW-1003">Cell membrane</keyword>
<keyword evidence="4 7" id="KW-0812">Transmembrane</keyword>
<evidence type="ECO:0000313" key="8">
    <source>
        <dbReference type="EMBL" id="NDY81717.1"/>
    </source>
</evidence>
<evidence type="ECO:0000256" key="2">
    <source>
        <dbReference type="ARBA" id="ARBA00022475"/>
    </source>
</evidence>
<dbReference type="InterPro" id="IPR051800">
    <property type="entry name" value="PqiA-PqiB_transport"/>
</dbReference>
<evidence type="ECO:0000256" key="6">
    <source>
        <dbReference type="ARBA" id="ARBA00023136"/>
    </source>
</evidence>
<dbReference type="PANTHER" id="PTHR30462">
    <property type="entry name" value="INTERMEMBRANE TRANSPORT PROTEIN PQIB-RELATED"/>
    <property type="match status" value="1"/>
</dbReference>
<feature type="transmembrane region" description="Helical" evidence="7">
    <location>
        <begin position="171"/>
        <end position="189"/>
    </location>
</feature>
<accession>A0A6B2QYB4</accession>
<organism evidence="8">
    <name type="scientific">Sheuella amnicola</name>
    <dbReference type="NCBI Taxonomy" id="2707330"/>
    <lineage>
        <taxon>Bacteria</taxon>
        <taxon>Pseudomonadati</taxon>
        <taxon>Pseudomonadota</taxon>
        <taxon>Betaproteobacteria</taxon>
        <taxon>Burkholderiales</taxon>
        <taxon>Alcaligenaceae</taxon>
        <taxon>Sheuella</taxon>
    </lineage>
</organism>
<dbReference type="EMBL" id="JAAGRN010000001">
    <property type="protein sequence ID" value="NDY81717.1"/>
    <property type="molecule type" value="Genomic_DNA"/>
</dbReference>
<feature type="transmembrane region" description="Helical" evidence="7">
    <location>
        <begin position="270"/>
        <end position="295"/>
    </location>
</feature>
<keyword evidence="5 7" id="KW-1133">Transmembrane helix</keyword>
<feature type="transmembrane region" description="Helical" evidence="7">
    <location>
        <begin position="347"/>
        <end position="366"/>
    </location>
</feature>
<comment type="subcellular location">
    <subcellularLocation>
        <location evidence="1">Cell inner membrane</location>
    </subcellularLocation>
</comment>
<feature type="transmembrane region" description="Helical" evidence="7">
    <location>
        <begin position="47"/>
        <end position="68"/>
    </location>
</feature>
<sequence length="391" mass="43437">MSRSNQKITCWHCGALYQRAILEPGEIARCPRCDTVLEAYGAFTPSAWLAIMIGAAIFLLIANAFPIMTLNVQGITQSASFFDTIKMTWEAGYQEVAVMSFLVGFMLPVCHLMLLIWVFGALSFDRKPLFFESCLRWIDRLTPWCMVPVFLVGVLVSIVKLVGLASVTPGMGLFSTAFCVVLLTAISRLNSRKIRFMAHDLGLPVRDMPVLKAPSPLLINRTWALIAAAVLLYFPANLLPIMKVTTLGSPVAHTIMEGVIELWQLGSWDIALVVFIASVIVPTFKLIALSWLVYMTHTRSSSMLKKRTHLYEAVEFIGQWSMLDIFVVILMTALAHFGSVFSIEPGIGAACFGAVVVLTMFAAMGFDPRLSWRLAGHRRHLLRSHSDHTHT</sequence>
<protein>
    <submittedName>
        <fullName evidence="8">Paraquat-inducible membrane protein A</fullName>
    </submittedName>
</protein>
<evidence type="ECO:0000256" key="7">
    <source>
        <dbReference type="SAM" id="Phobius"/>
    </source>
</evidence>
<keyword evidence="3" id="KW-0997">Cell inner membrane</keyword>
<dbReference type="Pfam" id="PF04403">
    <property type="entry name" value="PqiA"/>
    <property type="match status" value="2"/>
</dbReference>
<feature type="transmembrane region" description="Helical" evidence="7">
    <location>
        <begin position="96"/>
        <end position="120"/>
    </location>
</feature>
<dbReference type="InterPro" id="IPR007498">
    <property type="entry name" value="PqiA-like"/>
</dbReference>
<feature type="transmembrane region" description="Helical" evidence="7">
    <location>
        <begin position="316"/>
        <end position="341"/>
    </location>
</feature>
<keyword evidence="6 7" id="KW-0472">Membrane</keyword>
<name>A0A6B2QYB4_9BURK</name>
<dbReference type="PANTHER" id="PTHR30462:SF3">
    <property type="entry name" value="INTERMEMBRANE TRANSPORT PROTEIN PQIA"/>
    <property type="match status" value="1"/>
</dbReference>
<feature type="transmembrane region" description="Helical" evidence="7">
    <location>
        <begin position="141"/>
        <end position="165"/>
    </location>
</feature>
<evidence type="ECO:0000256" key="4">
    <source>
        <dbReference type="ARBA" id="ARBA00022692"/>
    </source>
</evidence>
<feature type="transmembrane region" description="Helical" evidence="7">
    <location>
        <begin position="218"/>
        <end position="236"/>
    </location>
</feature>
<comment type="caution">
    <text evidence="8">The sequence shown here is derived from an EMBL/GenBank/DDBJ whole genome shotgun (WGS) entry which is preliminary data.</text>
</comment>
<evidence type="ECO:0000256" key="1">
    <source>
        <dbReference type="ARBA" id="ARBA00004533"/>
    </source>
</evidence>
<dbReference type="GO" id="GO:0005886">
    <property type="term" value="C:plasma membrane"/>
    <property type="evidence" value="ECO:0007669"/>
    <property type="project" value="UniProtKB-SubCell"/>
</dbReference>